<organism evidence="2 3">
    <name type="scientific">Quillaja saponaria</name>
    <name type="common">Soap bark tree</name>
    <dbReference type="NCBI Taxonomy" id="32244"/>
    <lineage>
        <taxon>Eukaryota</taxon>
        <taxon>Viridiplantae</taxon>
        <taxon>Streptophyta</taxon>
        <taxon>Embryophyta</taxon>
        <taxon>Tracheophyta</taxon>
        <taxon>Spermatophyta</taxon>
        <taxon>Magnoliopsida</taxon>
        <taxon>eudicotyledons</taxon>
        <taxon>Gunneridae</taxon>
        <taxon>Pentapetalae</taxon>
        <taxon>rosids</taxon>
        <taxon>fabids</taxon>
        <taxon>Fabales</taxon>
        <taxon>Quillajaceae</taxon>
        <taxon>Quillaja</taxon>
    </lineage>
</organism>
<accession>A0AAD7LQ22</accession>
<dbReference type="EMBL" id="JARAOO010000007">
    <property type="protein sequence ID" value="KAJ7962240.1"/>
    <property type="molecule type" value="Genomic_DNA"/>
</dbReference>
<dbReference type="KEGG" id="qsa:O6P43_017498"/>
<comment type="caution">
    <text evidence="2">The sequence shown here is derived from an EMBL/GenBank/DDBJ whole genome shotgun (WGS) entry which is preliminary data.</text>
</comment>
<name>A0AAD7LQ22_QUISA</name>
<evidence type="ECO:0000313" key="3">
    <source>
        <dbReference type="Proteomes" id="UP001163823"/>
    </source>
</evidence>
<protein>
    <submittedName>
        <fullName evidence="2">Uncharacterized protein</fullName>
    </submittedName>
</protein>
<keyword evidence="3" id="KW-1185">Reference proteome</keyword>
<reference evidence="2" key="1">
    <citation type="journal article" date="2023" name="Science">
        <title>Elucidation of the pathway for biosynthesis of saponin adjuvants from the soapbark tree.</title>
        <authorList>
            <person name="Reed J."/>
            <person name="Orme A."/>
            <person name="El-Demerdash A."/>
            <person name="Owen C."/>
            <person name="Martin L.B.B."/>
            <person name="Misra R.C."/>
            <person name="Kikuchi S."/>
            <person name="Rejzek M."/>
            <person name="Martin A.C."/>
            <person name="Harkess A."/>
            <person name="Leebens-Mack J."/>
            <person name="Louveau T."/>
            <person name="Stephenson M.J."/>
            <person name="Osbourn A."/>
        </authorList>
    </citation>
    <scope>NUCLEOTIDE SEQUENCE</scope>
    <source>
        <strain evidence="2">S10</strain>
    </source>
</reference>
<gene>
    <name evidence="2" type="ORF">O6P43_017498</name>
</gene>
<evidence type="ECO:0000256" key="1">
    <source>
        <dbReference type="SAM" id="MobiDB-lite"/>
    </source>
</evidence>
<feature type="region of interest" description="Disordered" evidence="1">
    <location>
        <begin position="1"/>
        <end position="21"/>
    </location>
</feature>
<sequence length="91" mass="10048">MEVPSDSGTGEGGGPQKLIDKGKKMMVKEDSENFTIGFRVNPNSARNPVITTGKSCFTEAQRRELEHQALIFQAHSKWPPYSCVPCATHLE</sequence>
<evidence type="ECO:0000313" key="2">
    <source>
        <dbReference type="EMBL" id="KAJ7962240.1"/>
    </source>
</evidence>
<proteinExistence type="predicted"/>
<dbReference type="AlphaFoldDB" id="A0AAD7LQ22"/>
<dbReference type="Proteomes" id="UP001163823">
    <property type="component" value="Chromosome 7"/>
</dbReference>